<keyword evidence="2" id="KW-0812">Transmembrane</keyword>
<accession>A0ABU9C7B6</accession>
<dbReference type="RefSeq" id="WP_341400092.1">
    <property type="nucleotide sequence ID" value="NZ_JBBUTI010000011.1"/>
</dbReference>
<keyword evidence="2" id="KW-0472">Membrane</keyword>
<organism evidence="3 4">
    <name type="scientific">Ideonella margarita</name>
    <dbReference type="NCBI Taxonomy" id="2984191"/>
    <lineage>
        <taxon>Bacteria</taxon>
        <taxon>Pseudomonadati</taxon>
        <taxon>Pseudomonadota</taxon>
        <taxon>Betaproteobacteria</taxon>
        <taxon>Burkholderiales</taxon>
        <taxon>Sphaerotilaceae</taxon>
        <taxon>Ideonella</taxon>
    </lineage>
</organism>
<feature type="transmembrane region" description="Helical" evidence="2">
    <location>
        <begin position="77"/>
        <end position="95"/>
    </location>
</feature>
<protein>
    <submittedName>
        <fullName evidence="3">Uncharacterized protein</fullName>
    </submittedName>
</protein>
<feature type="region of interest" description="Disordered" evidence="1">
    <location>
        <begin position="1"/>
        <end position="46"/>
    </location>
</feature>
<comment type="caution">
    <text evidence="3">The sequence shown here is derived from an EMBL/GenBank/DDBJ whole genome shotgun (WGS) entry which is preliminary data.</text>
</comment>
<evidence type="ECO:0000313" key="3">
    <source>
        <dbReference type="EMBL" id="MEK8047784.1"/>
    </source>
</evidence>
<keyword evidence="4" id="KW-1185">Reference proteome</keyword>
<reference evidence="3 4" key="1">
    <citation type="submission" date="2024-04" db="EMBL/GenBank/DDBJ databases">
        <title>Novel species of the genus Ideonella isolated from streams.</title>
        <authorList>
            <person name="Lu H."/>
        </authorList>
    </citation>
    <scope>NUCLEOTIDE SEQUENCE [LARGE SCALE GENOMIC DNA]</scope>
    <source>
        <strain evidence="3 4">LYT19W</strain>
    </source>
</reference>
<sequence>MWPNRSIFPYPGWPHQTPHPAPPARAPGSSSRLPPRPPQPDPTRLPQHIDHCRGARGRMHGVRGYAEGLDAFVSPRFVSTLAALAATLAALLWLAA</sequence>
<proteinExistence type="predicted"/>
<name>A0ABU9C7B6_9BURK</name>
<keyword evidence="2" id="KW-1133">Transmembrane helix</keyword>
<gene>
    <name evidence="3" type="ORF">AACH00_15590</name>
</gene>
<evidence type="ECO:0000313" key="4">
    <source>
        <dbReference type="Proteomes" id="UP001379945"/>
    </source>
</evidence>
<evidence type="ECO:0000256" key="1">
    <source>
        <dbReference type="SAM" id="MobiDB-lite"/>
    </source>
</evidence>
<feature type="compositionally biased region" description="Pro residues" evidence="1">
    <location>
        <begin position="34"/>
        <end position="43"/>
    </location>
</feature>
<evidence type="ECO:0000256" key="2">
    <source>
        <dbReference type="SAM" id="Phobius"/>
    </source>
</evidence>
<dbReference type="Proteomes" id="UP001379945">
    <property type="component" value="Unassembled WGS sequence"/>
</dbReference>
<dbReference type="EMBL" id="JBBUTI010000011">
    <property type="protein sequence ID" value="MEK8047784.1"/>
    <property type="molecule type" value="Genomic_DNA"/>
</dbReference>